<keyword evidence="3" id="KW-1185">Reference proteome</keyword>
<keyword evidence="1" id="KW-0472">Membrane</keyword>
<dbReference type="Gene3D" id="3.30.70.1320">
    <property type="entry name" value="Multidrug efflux transporter AcrB pore domain like"/>
    <property type="match status" value="1"/>
</dbReference>
<protein>
    <submittedName>
        <fullName evidence="2">Efflux RND transporter permease subunit</fullName>
    </submittedName>
</protein>
<feature type="transmembrane region" description="Helical" evidence="1">
    <location>
        <begin position="885"/>
        <end position="905"/>
    </location>
</feature>
<dbReference type="RefSeq" id="WP_277862046.1">
    <property type="nucleotide sequence ID" value="NZ_JARRAG010000002.1"/>
</dbReference>
<feature type="transmembrane region" description="Helical" evidence="1">
    <location>
        <begin position="527"/>
        <end position="552"/>
    </location>
</feature>
<dbReference type="SUPFAM" id="SSF82693">
    <property type="entry name" value="Multidrug efflux transporter AcrB pore domain, PN1, PN2, PC1 and PC2 subdomains"/>
    <property type="match status" value="3"/>
</dbReference>
<feature type="transmembrane region" description="Helical" evidence="1">
    <location>
        <begin position="458"/>
        <end position="480"/>
    </location>
</feature>
<organism evidence="2 3">
    <name type="scientific">Paludisphaera mucosa</name>
    <dbReference type="NCBI Taxonomy" id="3030827"/>
    <lineage>
        <taxon>Bacteria</taxon>
        <taxon>Pseudomonadati</taxon>
        <taxon>Planctomycetota</taxon>
        <taxon>Planctomycetia</taxon>
        <taxon>Isosphaerales</taxon>
        <taxon>Isosphaeraceae</taxon>
        <taxon>Paludisphaera</taxon>
    </lineage>
</organism>
<name>A0ABT6FDS0_9BACT</name>
<feature type="transmembrane region" description="Helical" evidence="1">
    <location>
        <begin position="332"/>
        <end position="351"/>
    </location>
</feature>
<feature type="transmembrane region" description="Helical" evidence="1">
    <location>
        <begin position="358"/>
        <end position="379"/>
    </location>
</feature>
<dbReference type="SUPFAM" id="SSF82866">
    <property type="entry name" value="Multidrug efflux transporter AcrB transmembrane domain"/>
    <property type="match status" value="2"/>
</dbReference>
<feature type="transmembrane region" description="Helical" evidence="1">
    <location>
        <begin position="856"/>
        <end position="878"/>
    </location>
</feature>
<dbReference type="Gene3D" id="3.30.70.1430">
    <property type="entry name" value="Multidrug efflux transporter AcrB pore domain"/>
    <property type="match status" value="2"/>
</dbReference>
<dbReference type="Gene3D" id="3.30.70.1440">
    <property type="entry name" value="Multidrug efflux transporter AcrB pore domain"/>
    <property type="match status" value="1"/>
</dbReference>
<dbReference type="Proteomes" id="UP001216907">
    <property type="component" value="Unassembled WGS sequence"/>
</dbReference>
<comment type="caution">
    <text evidence="2">The sequence shown here is derived from an EMBL/GenBank/DDBJ whole genome shotgun (WGS) entry which is preliminary data.</text>
</comment>
<feature type="transmembrane region" description="Helical" evidence="1">
    <location>
        <begin position="385"/>
        <end position="409"/>
    </location>
</feature>
<evidence type="ECO:0000313" key="3">
    <source>
        <dbReference type="Proteomes" id="UP001216907"/>
    </source>
</evidence>
<feature type="transmembrane region" description="Helical" evidence="1">
    <location>
        <begin position="960"/>
        <end position="979"/>
    </location>
</feature>
<keyword evidence="1" id="KW-0812">Transmembrane</keyword>
<proteinExistence type="predicted"/>
<feature type="transmembrane region" description="Helical" evidence="1">
    <location>
        <begin position="911"/>
        <end position="929"/>
    </location>
</feature>
<accession>A0ABT6FDS0</accession>
<dbReference type="InterPro" id="IPR027463">
    <property type="entry name" value="AcrB_DN_DC_subdom"/>
</dbReference>
<dbReference type="Gene3D" id="1.20.1640.10">
    <property type="entry name" value="Multidrug efflux transporter AcrB transmembrane domain"/>
    <property type="match status" value="2"/>
</dbReference>
<dbReference type="Pfam" id="PF00873">
    <property type="entry name" value="ACR_tran"/>
    <property type="match status" value="1"/>
</dbReference>
<dbReference type="Gene3D" id="3.30.2090.10">
    <property type="entry name" value="Multidrug efflux transporter AcrB TolC docking domain, DN and DC subdomains"/>
    <property type="match status" value="2"/>
</dbReference>
<feature type="transmembrane region" description="Helical" evidence="1">
    <location>
        <begin position="991"/>
        <end position="1014"/>
    </location>
</feature>
<dbReference type="PANTHER" id="PTHR32063:SF0">
    <property type="entry name" value="SWARMING MOTILITY PROTEIN SWRC"/>
    <property type="match status" value="1"/>
</dbReference>
<sequence>MTLSDVCINRPVFTWVLVIVPLVLGAVSYSELGVDLFPDVDFPVCTVTTVLQGASVEEMESTVTKPIEDIINTVSGIDELRSTTQEGVSIVTVQFQLAKNGDVGTQEVRDKVNTILGDLPEGTDPPIIDKFDTGSMPVMTIAISGRRDFREVTELARKQIKERLETVPGVGSINLVGGRTRAMNVVVDTDRLAGFNLSVEDVRMALLRQNLEVPGGRVDQGPRELVLRTLGRLKTQTEFNDLIIANRNGYPIRVRDVGRAEDSIEEPRSLARLDGDIAVSLVVQKQSGVNTVQLVHDVKERLATLRETLPPDVATEIIRDQSRFIEKSIEEVKFHLMLAAVLVSLTILLFIRDWRTTLIATLAIPTSIIPTFMFMRYMGFTLNNITMLALILAIGIVIDDAVVVHENIFRHMEEDGLDAMTASRKGTREIALAVMATSLSLIVIFLPIAFMGGIVGRFFSSFGGTVAFAVAMSLFVSFTLTPMLCSRFLKLEPAEHGHEAKSKSGPVWRVIDGGYGALLRGALRFKFVIIILAVLTIGSTIPIGKAVGFSLIPRDDQSEYEVSVTTPEGYSLERTSTLMKDLEARVRKLKGTRHIFTSIGSTGGARAVKGAGDVTRATIYVQMEDLEERDYTQFVVQQEARKFLEDYPDLRASVNDVSAFQGGRRPQTLQLNLGGPDLSQLSRYADQLVAGLKKDGRILDLDTTLSLRKPEVQVIVDREAASDLGVPVGTIADSLRVLVGGLPVTRFRDGEEQYDVWLRAGAALRGSIEDIYQLTLPSPTAGLVKLSSLARLVDERGPTEIERLNRERIVTVLGNPENLALGDAVALAQDIIKSVDMAPGYSVVLSGQAKTLAETGYYFAIAFGLSVVFMFLILAAQFESWTQPIAILMALPVTVPFGLLSLYFFRTPLDLYAMFGLFMLVGIVKKNGILQVDATNQLRAAGMPRTEAILEANNTRLRPILMTTVMLVAAMVPMALGRGPGAGARASMAKVIIGGQMLSLILALLVTPVFYALLDQLVNLTRRLGIRFSVEPTAARAPAIPAPQPSWEAVESVR</sequence>
<gene>
    <name evidence="2" type="ORF">PZE19_18155</name>
</gene>
<keyword evidence="1" id="KW-1133">Transmembrane helix</keyword>
<dbReference type="EMBL" id="JARRAG010000002">
    <property type="protein sequence ID" value="MDG3005716.1"/>
    <property type="molecule type" value="Genomic_DNA"/>
</dbReference>
<dbReference type="SUPFAM" id="SSF82714">
    <property type="entry name" value="Multidrug efflux transporter AcrB TolC docking domain, DN and DC subdomains"/>
    <property type="match status" value="2"/>
</dbReference>
<dbReference type="PRINTS" id="PR00702">
    <property type="entry name" value="ACRIFLAVINRP"/>
</dbReference>
<feature type="transmembrane region" description="Helical" evidence="1">
    <location>
        <begin position="430"/>
        <end position="452"/>
    </location>
</feature>
<feature type="transmembrane region" description="Helical" evidence="1">
    <location>
        <begin position="12"/>
        <end position="29"/>
    </location>
</feature>
<evidence type="ECO:0000313" key="2">
    <source>
        <dbReference type="EMBL" id="MDG3005716.1"/>
    </source>
</evidence>
<reference evidence="2 3" key="1">
    <citation type="submission" date="2023-03" db="EMBL/GenBank/DDBJ databases">
        <title>Paludisphaera mucosa sp. nov. a novel planctomycete from northern fen.</title>
        <authorList>
            <person name="Ivanova A."/>
        </authorList>
    </citation>
    <scope>NUCLEOTIDE SEQUENCE [LARGE SCALE GENOMIC DNA]</scope>
    <source>
        <strain evidence="2 3">Pla2</strain>
    </source>
</reference>
<evidence type="ECO:0000256" key="1">
    <source>
        <dbReference type="SAM" id="Phobius"/>
    </source>
</evidence>
<dbReference type="InterPro" id="IPR001036">
    <property type="entry name" value="Acrflvin-R"/>
</dbReference>
<dbReference type="PANTHER" id="PTHR32063">
    <property type="match status" value="1"/>
</dbReference>